<name>A0A0F9UC69_9ZZZZ</name>
<reference evidence="1" key="1">
    <citation type="journal article" date="2015" name="Nature">
        <title>Complex archaea that bridge the gap between prokaryotes and eukaryotes.</title>
        <authorList>
            <person name="Spang A."/>
            <person name="Saw J.H."/>
            <person name="Jorgensen S.L."/>
            <person name="Zaremba-Niedzwiedzka K."/>
            <person name="Martijn J."/>
            <person name="Lind A.E."/>
            <person name="van Eijk R."/>
            <person name="Schleper C."/>
            <person name="Guy L."/>
            <person name="Ettema T.J."/>
        </authorList>
    </citation>
    <scope>NUCLEOTIDE SEQUENCE</scope>
</reference>
<evidence type="ECO:0008006" key="2">
    <source>
        <dbReference type="Google" id="ProtNLM"/>
    </source>
</evidence>
<gene>
    <name evidence="1" type="ORF">LCGC14_0548370</name>
</gene>
<proteinExistence type="predicted"/>
<accession>A0A0F9UC69</accession>
<sequence>METLEKEVVALFKEEHQDWVKHIKEAEEQNEGVDINLGGNFAERLEKLLTALRNFRERNRKKKGMWGK</sequence>
<protein>
    <recommendedName>
        <fullName evidence="2">PH domain-containing protein</fullName>
    </recommendedName>
</protein>
<dbReference type="EMBL" id="LAZR01000747">
    <property type="protein sequence ID" value="KKN58831.1"/>
    <property type="molecule type" value="Genomic_DNA"/>
</dbReference>
<dbReference type="AlphaFoldDB" id="A0A0F9UC69"/>
<comment type="caution">
    <text evidence="1">The sequence shown here is derived from an EMBL/GenBank/DDBJ whole genome shotgun (WGS) entry which is preliminary data.</text>
</comment>
<organism evidence="1">
    <name type="scientific">marine sediment metagenome</name>
    <dbReference type="NCBI Taxonomy" id="412755"/>
    <lineage>
        <taxon>unclassified sequences</taxon>
        <taxon>metagenomes</taxon>
        <taxon>ecological metagenomes</taxon>
    </lineage>
</organism>
<evidence type="ECO:0000313" key="1">
    <source>
        <dbReference type="EMBL" id="KKN58831.1"/>
    </source>
</evidence>